<feature type="compositionally biased region" description="Basic and acidic residues" evidence="2">
    <location>
        <begin position="130"/>
        <end position="144"/>
    </location>
</feature>
<protein>
    <recommendedName>
        <fullName evidence="3">DUF7779 domain-containing protein</fullName>
    </recommendedName>
</protein>
<organism evidence="4 5">
    <name type="scientific">Dothidotthia symphoricarpi CBS 119687</name>
    <dbReference type="NCBI Taxonomy" id="1392245"/>
    <lineage>
        <taxon>Eukaryota</taxon>
        <taxon>Fungi</taxon>
        <taxon>Dikarya</taxon>
        <taxon>Ascomycota</taxon>
        <taxon>Pezizomycotina</taxon>
        <taxon>Dothideomycetes</taxon>
        <taxon>Pleosporomycetidae</taxon>
        <taxon>Pleosporales</taxon>
        <taxon>Dothidotthiaceae</taxon>
        <taxon>Dothidotthia</taxon>
    </lineage>
</organism>
<evidence type="ECO:0000256" key="2">
    <source>
        <dbReference type="SAM" id="MobiDB-lite"/>
    </source>
</evidence>
<dbReference type="SUPFAM" id="SSF52540">
    <property type="entry name" value="P-loop containing nucleoside triphosphate hydrolases"/>
    <property type="match status" value="1"/>
</dbReference>
<feature type="repeat" description="TPR" evidence="1">
    <location>
        <begin position="696"/>
        <end position="729"/>
    </location>
</feature>
<dbReference type="InterPro" id="IPR056681">
    <property type="entry name" value="DUF7779"/>
</dbReference>
<evidence type="ECO:0000256" key="1">
    <source>
        <dbReference type="PROSITE-ProRule" id="PRU00339"/>
    </source>
</evidence>
<dbReference type="PANTHER" id="PTHR35205:SF1">
    <property type="entry name" value="ZU5 DOMAIN-CONTAINING PROTEIN"/>
    <property type="match status" value="1"/>
</dbReference>
<name>A0A6A6APL0_9PLEO</name>
<proteinExistence type="predicted"/>
<evidence type="ECO:0000313" key="4">
    <source>
        <dbReference type="EMBL" id="KAF2133133.1"/>
    </source>
</evidence>
<dbReference type="InterPro" id="IPR027417">
    <property type="entry name" value="P-loop_NTPase"/>
</dbReference>
<feature type="domain" description="DUF7779" evidence="3">
    <location>
        <begin position="441"/>
        <end position="525"/>
    </location>
</feature>
<dbReference type="SMART" id="SM00028">
    <property type="entry name" value="TPR"/>
    <property type="match status" value="4"/>
</dbReference>
<dbReference type="PANTHER" id="PTHR35205">
    <property type="entry name" value="NB-ARC AND TPR DOMAIN PROTEIN"/>
    <property type="match status" value="1"/>
</dbReference>
<dbReference type="RefSeq" id="XP_033527520.1">
    <property type="nucleotide sequence ID" value="XM_033666447.1"/>
</dbReference>
<accession>A0A6A6APL0</accession>
<gene>
    <name evidence="4" type="ORF">P153DRAFT_353544</name>
</gene>
<feature type="region of interest" description="Disordered" evidence="2">
    <location>
        <begin position="120"/>
        <end position="158"/>
    </location>
</feature>
<evidence type="ECO:0000313" key="5">
    <source>
        <dbReference type="Proteomes" id="UP000799771"/>
    </source>
</evidence>
<dbReference type="InterPro" id="IPR019734">
    <property type="entry name" value="TPR_rpt"/>
</dbReference>
<dbReference type="Proteomes" id="UP000799771">
    <property type="component" value="Unassembled WGS sequence"/>
</dbReference>
<dbReference type="Pfam" id="PF25000">
    <property type="entry name" value="DUF7779"/>
    <property type="match status" value="1"/>
</dbReference>
<dbReference type="Pfam" id="PF13424">
    <property type="entry name" value="TPR_12"/>
    <property type="match status" value="1"/>
</dbReference>
<dbReference type="Pfam" id="PF13374">
    <property type="entry name" value="TPR_10"/>
    <property type="match status" value="2"/>
</dbReference>
<dbReference type="Gene3D" id="3.40.50.300">
    <property type="entry name" value="P-loop containing nucleotide triphosphate hydrolases"/>
    <property type="match status" value="1"/>
</dbReference>
<dbReference type="SUPFAM" id="SSF48452">
    <property type="entry name" value="TPR-like"/>
    <property type="match status" value="2"/>
</dbReference>
<dbReference type="PROSITE" id="PS50005">
    <property type="entry name" value="TPR"/>
    <property type="match status" value="1"/>
</dbReference>
<evidence type="ECO:0000259" key="3">
    <source>
        <dbReference type="Pfam" id="PF25000"/>
    </source>
</evidence>
<dbReference type="GO" id="GO:0043531">
    <property type="term" value="F:ADP binding"/>
    <property type="evidence" value="ECO:0007669"/>
    <property type="project" value="InterPro"/>
</dbReference>
<dbReference type="InterPro" id="IPR011990">
    <property type="entry name" value="TPR-like_helical_dom_sf"/>
</dbReference>
<dbReference type="Gene3D" id="1.25.40.10">
    <property type="entry name" value="Tetratricopeptide repeat domain"/>
    <property type="match status" value="2"/>
</dbReference>
<dbReference type="GeneID" id="54406879"/>
<dbReference type="EMBL" id="ML977499">
    <property type="protein sequence ID" value="KAF2133133.1"/>
    <property type="molecule type" value="Genomic_DNA"/>
</dbReference>
<reference evidence="4" key="1">
    <citation type="journal article" date="2020" name="Stud. Mycol.">
        <title>101 Dothideomycetes genomes: a test case for predicting lifestyles and emergence of pathogens.</title>
        <authorList>
            <person name="Haridas S."/>
            <person name="Albert R."/>
            <person name="Binder M."/>
            <person name="Bloem J."/>
            <person name="Labutti K."/>
            <person name="Salamov A."/>
            <person name="Andreopoulos B."/>
            <person name="Baker S."/>
            <person name="Barry K."/>
            <person name="Bills G."/>
            <person name="Bluhm B."/>
            <person name="Cannon C."/>
            <person name="Castanera R."/>
            <person name="Culley D."/>
            <person name="Daum C."/>
            <person name="Ezra D."/>
            <person name="Gonzalez J."/>
            <person name="Henrissat B."/>
            <person name="Kuo A."/>
            <person name="Liang C."/>
            <person name="Lipzen A."/>
            <person name="Lutzoni F."/>
            <person name="Magnuson J."/>
            <person name="Mondo S."/>
            <person name="Nolan M."/>
            <person name="Ohm R."/>
            <person name="Pangilinan J."/>
            <person name="Park H.-J."/>
            <person name="Ramirez L."/>
            <person name="Alfaro M."/>
            <person name="Sun H."/>
            <person name="Tritt A."/>
            <person name="Yoshinaga Y."/>
            <person name="Zwiers L.-H."/>
            <person name="Turgeon B."/>
            <person name="Goodwin S."/>
            <person name="Spatafora J."/>
            <person name="Crous P."/>
            <person name="Grigoriev I."/>
        </authorList>
    </citation>
    <scope>NUCLEOTIDE SEQUENCE</scope>
    <source>
        <strain evidence="4">CBS 119687</strain>
    </source>
</reference>
<dbReference type="AlphaFoldDB" id="A0A6A6APL0"/>
<dbReference type="OrthoDB" id="6161812at2759"/>
<keyword evidence="1" id="KW-0802">TPR repeat</keyword>
<sequence length="925" mass="106053">MSFTCGDEYAAHLKGHGSQGNQFNDAQIQLLKRQRGLPDPSPVKCCPLCNISLGNLSQPYNEGTAYSSRKGTEQPSPATLALKMQKHIASHLMTIASYSLPWLDETDGDVASDRPLSLASEITSNELAEGSDKPRHSDSHRDFPDELGTPTFDDPDNEPDEYIPGEWDFITDTSYEGQEFDSLLSSFVRKYHVDMAFTGSTKREPSLPCSVYGPAGIGKTQVAVEFVYRHMQEFDAVFWVHADEASKLIEDINRITVHLGLVDEASADSGDQSLTRDLFKRWLGNPTISSKSDLRSERANWLLILDHVIEPAILDQFWPTERECGSILITSRRPMPWSHDRYPSHTLHPFTPLEGANFMCSLLNNGVSPEEKQCASIISSKVKGVPYALRHLTKWITGENLSFSEFLTQNHTRENKELQKKMRGELGRFVMAEEHSFLEVAFESIKHSRPLLDVLAMLDPDKIPERILITDSPHVFIQGYPATQSSLHEALQELLKYSLVIRSPTSATYGIHRIVQDAVRKQMSPIYSRDVYNTCVLLLSAQWPFHTFTWRHGISRWPQCEELFPHIIRLRRHSSNIHTDEYHLYGAFLYARLWCDCGWYCHERGRTRESDDFSGIAQRLCEELKSSYPLLLVNQQPHLPNERDIENILAEIHHNRGVMANEINRPTESLEYLSKFHAMMMNDLGNRRPGTDMRLALSFNELGCAYMLRNDYSRAEKCFERSISSMEQLDNYERWQVSLPGVNLGVVYWLTERYTEALEVLSQGLRDREKKFGSNDQESFITGRFLYTLGNVHESLSNYDVSLEYHQRSLNHYRNTLGSAHHRTADAFVRITRHFMRLGQLAEALDLVDKAIHIYHNFDSAFEAETARAKFCKSKVLRQVGDTAKADRELAESVRWYYELNRQDATGDGKIQEADFDRLVVFWSR</sequence>
<keyword evidence="5" id="KW-1185">Reference proteome</keyword>